<organism evidence="2 3">
    <name type="scientific">Pseudonaja textilis</name>
    <name type="common">Eastern brown snake</name>
    <dbReference type="NCBI Taxonomy" id="8673"/>
    <lineage>
        <taxon>Eukaryota</taxon>
        <taxon>Metazoa</taxon>
        <taxon>Chordata</taxon>
        <taxon>Craniata</taxon>
        <taxon>Vertebrata</taxon>
        <taxon>Euteleostomi</taxon>
        <taxon>Lepidosauria</taxon>
        <taxon>Squamata</taxon>
        <taxon>Bifurcata</taxon>
        <taxon>Unidentata</taxon>
        <taxon>Episquamata</taxon>
        <taxon>Toxicofera</taxon>
        <taxon>Serpentes</taxon>
        <taxon>Colubroidea</taxon>
        <taxon>Elapidae</taxon>
        <taxon>Hydrophiinae</taxon>
        <taxon>Pseudonaja</taxon>
    </lineage>
</organism>
<accession>A0A670YX00</accession>
<dbReference type="Proteomes" id="UP000472273">
    <property type="component" value="Unplaced"/>
</dbReference>
<evidence type="ECO:0000313" key="2">
    <source>
        <dbReference type="Ensembl" id="ENSPTXP00000015474.1"/>
    </source>
</evidence>
<dbReference type="AlphaFoldDB" id="A0A670YX00"/>
<feature type="signal peptide" evidence="1">
    <location>
        <begin position="1"/>
        <end position="39"/>
    </location>
</feature>
<keyword evidence="3" id="KW-1185">Reference proteome</keyword>
<keyword evidence="1" id="KW-0732">Signal</keyword>
<feature type="chain" id="PRO_5025409111" evidence="1">
    <location>
        <begin position="40"/>
        <end position="67"/>
    </location>
</feature>
<dbReference type="Ensembl" id="ENSPTXT00000015950.1">
    <property type="protein sequence ID" value="ENSPTXP00000015474.1"/>
    <property type="gene ID" value="ENSPTXG00000010682.1"/>
</dbReference>
<protein>
    <submittedName>
        <fullName evidence="2">Uncharacterized protein</fullName>
    </submittedName>
</protein>
<proteinExistence type="predicted"/>
<reference evidence="2" key="2">
    <citation type="submission" date="2025-09" db="UniProtKB">
        <authorList>
            <consortium name="Ensembl"/>
        </authorList>
    </citation>
    <scope>IDENTIFICATION</scope>
</reference>
<sequence length="67" mass="7377">ILLFTSAHITLWHSACKQMPNRILLFIVALGNFSHGATTAGIHGHCSDDQLCQDPPRCLTALPRRLP</sequence>
<evidence type="ECO:0000313" key="3">
    <source>
        <dbReference type="Proteomes" id="UP000472273"/>
    </source>
</evidence>
<name>A0A670YX00_PSETE</name>
<evidence type="ECO:0000256" key="1">
    <source>
        <dbReference type="SAM" id="SignalP"/>
    </source>
</evidence>
<reference evidence="2" key="1">
    <citation type="submission" date="2025-08" db="UniProtKB">
        <authorList>
            <consortium name="Ensembl"/>
        </authorList>
    </citation>
    <scope>IDENTIFICATION</scope>
</reference>